<proteinExistence type="predicted"/>
<sequence>MAADLLQVMKINRCRVFLLVALPIILAGCISAQPFPQGVNVAQPASPPAVRAPKVGQEWVYQVRNVFNQEIVDTVTERVVSVGSEIRIARSGVKTGQLPDEIQSPWGFILQDPHWSPPQLFQQPIPLWPEQLQVGSSRFYKTQYQVLNYPDASYYWGLSMATLAWEQIQSPAGKFLTIHYHNEMPYFASNDLFRLQSVREENVWFAPEIGRWVIRRGSGRYITAGVYWPNAYWEDYLQWELVSWK</sequence>
<gene>
    <name evidence="1" type="ORF">CBI31_01210</name>
</gene>
<dbReference type="EMBL" id="NGUP01000001">
    <property type="protein sequence ID" value="OWS70893.1"/>
    <property type="molecule type" value="Genomic_DNA"/>
</dbReference>
<evidence type="ECO:0000313" key="2">
    <source>
        <dbReference type="Proteomes" id="UP000197528"/>
    </source>
</evidence>
<organism evidence="1 2">
    <name type="scientific">Polynucleobacter campilacus</name>
    <dbReference type="NCBI Taxonomy" id="1743163"/>
    <lineage>
        <taxon>Bacteria</taxon>
        <taxon>Pseudomonadati</taxon>
        <taxon>Pseudomonadota</taxon>
        <taxon>Betaproteobacteria</taxon>
        <taxon>Burkholderiales</taxon>
        <taxon>Burkholderiaceae</taxon>
        <taxon>Polynucleobacter</taxon>
    </lineage>
</organism>
<evidence type="ECO:0000313" key="1">
    <source>
        <dbReference type="EMBL" id="OWS70893.1"/>
    </source>
</evidence>
<comment type="caution">
    <text evidence="1">The sequence shown here is derived from an EMBL/GenBank/DDBJ whole genome shotgun (WGS) entry which is preliminary data.</text>
</comment>
<dbReference type="Proteomes" id="UP000197528">
    <property type="component" value="Unassembled WGS sequence"/>
</dbReference>
<name>A0A254PWH3_9BURK</name>
<keyword evidence="2" id="KW-1185">Reference proteome</keyword>
<protein>
    <submittedName>
        <fullName evidence="1">Uncharacterized protein</fullName>
    </submittedName>
</protein>
<dbReference type="AlphaFoldDB" id="A0A254PWH3"/>
<accession>A0A254PWH3</accession>
<reference evidence="1 2" key="1">
    <citation type="submission" date="2017-05" db="EMBL/GenBank/DDBJ databases">
        <title>Genome of Polynucleobacter sp. MWH-Feld-100.</title>
        <authorList>
            <person name="Hahn M.W."/>
        </authorList>
    </citation>
    <scope>NUCLEOTIDE SEQUENCE [LARGE SCALE GENOMIC DNA]</scope>
    <source>
        <strain evidence="1 2">MWH-Feld-100</strain>
    </source>
</reference>
<dbReference type="RefSeq" id="WP_206075422.1">
    <property type="nucleotide sequence ID" value="NZ_NGUP01000001.1"/>
</dbReference>